<dbReference type="PANTHER" id="PTHR43734">
    <property type="entry name" value="PHYTOENE DESATURASE"/>
    <property type="match status" value="1"/>
</dbReference>
<dbReference type="OrthoDB" id="38045at2759"/>
<dbReference type="Pfam" id="PF13450">
    <property type="entry name" value="NAD_binding_8"/>
    <property type="match status" value="1"/>
</dbReference>
<dbReference type="EMBL" id="LCWF01000234">
    <property type="protein sequence ID" value="KKY14218.1"/>
    <property type="molecule type" value="Genomic_DNA"/>
</dbReference>
<comment type="caution">
    <text evidence="1">The sequence shown here is derived from an EMBL/GenBank/DDBJ whole genome shotgun (WGS) entry which is preliminary data.</text>
</comment>
<name>A0A0G2FQJ3_PHACM</name>
<organism evidence="1 2">
    <name type="scientific">Phaeomoniella chlamydospora</name>
    <name type="common">Phaeoacremonium chlamydosporum</name>
    <dbReference type="NCBI Taxonomy" id="158046"/>
    <lineage>
        <taxon>Eukaryota</taxon>
        <taxon>Fungi</taxon>
        <taxon>Dikarya</taxon>
        <taxon>Ascomycota</taxon>
        <taxon>Pezizomycotina</taxon>
        <taxon>Eurotiomycetes</taxon>
        <taxon>Chaetothyriomycetidae</taxon>
        <taxon>Phaeomoniellales</taxon>
        <taxon>Phaeomoniellaceae</taxon>
        <taxon>Phaeomoniella</taxon>
    </lineage>
</organism>
<dbReference type="PANTHER" id="PTHR43734:SF4">
    <property type="entry name" value="AMINE OXIDASE DOMAIN-CONTAINING PROTEIN"/>
    <property type="match status" value="1"/>
</dbReference>
<accession>A0A0G2FQJ3</accession>
<dbReference type="InterPro" id="IPR036188">
    <property type="entry name" value="FAD/NAD-bd_sf"/>
</dbReference>
<dbReference type="FunFam" id="3.50.50.60:FF:000220">
    <property type="entry name" value="UDP-galactopyranose mutase"/>
    <property type="match status" value="1"/>
</dbReference>
<reference evidence="1 2" key="1">
    <citation type="submission" date="2015-05" db="EMBL/GenBank/DDBJ databases">
        <title>Distinctive expansion of gene families associated with plant cell wall degradation and secondary metabolism in the genomes of grapevine trunk pathogens.</title>
        <authorList>
            <person name="Lawrence D.P."/>
            <person name="Travadon R."/>
            <person name="Rolshausen P.E."/>
            <person name="Baumgartner K."/>
        </authorList>
    </citation>
    <scope>NUCLEOTIDE SEQUENCE [LARGE SCALE GENOMIC DNA]</scope>
    <source>
        <strain evidence="1">UCRPC4</strain>
    </source>
</reference>
<proteinExistence type="predicted"/>
<protein>
    <submittedName>
        <fullName evidence="1">Putative udp-galactopyranose mutase</fullName>
    </submittedName>
</protein>
<dbReference type="SUPFAM" id="SSF51905">
    <property type="entry name" value="FAD/NAD(P)-binding domain"/>
    <property type="match status" value="1"/>
</dbReference>
<dbReference type="Proteomes" id="UP000053317">
    <property type="component" value="Unassembled WGS sequence"/>
</dbReference>
<dbReference type="Gene3D" id="3.50.50.60">
    <property type="entry name" value="FAD/NAD(P)-binding domain"/>
    <property type="match status" value="1"/>
</dbReference>
<evidence type="ECO:0000313" key="1">
    <source>
        <dbReference type="EMBL" id="KKY14218.1"/>
    </source>
</evidence>
<evidence type="ECO:0000313" key="2">
    <source>
        <dbReference type="Proteomes" id="UP000053317"/>
    </source>
</evidence>
<gene>
    <name evidence="1" type="ORF">UCRPC4_g06822</name>
</gene>
<reference evidence="1 2" key="2">
    <citation type="submission" date="2015-05" db="EMBL/GenBank/DDBJ databases">
        <authorList>
            <person name="Morales-Cruz A."/>
            <person name="Amrine K.C."/>
            <person name="Cantu D."/>
        </authorList>
    </citation>
    <scope>NUCLEOTIDE SEQUENCE [LARGE SCALE GENOMIC DNA]</scope>
    <source>
        <strain evidence="1">UCRPC4</strain>
    </source>
</reference>
<sequence length="536" mass="60132">MAPQEISVDVLVVGAGPTGLGAAKRLHQVDTASWLILDSNPVPGGLASTDVTKEGFLYDVGGHVIFSHYKYFDDCIDEALPNDDDWYTHQRISYVRCKGLWVPYPFQNNISMLPKEDQVKCMDGMIDAALEARVAGTKPKDFDEWIVRMMGTGIADLFMRPYNYKVWAVPTTKMQCQWLGERVAAPDLKSVTKNVILQKTAGNWGPNATFRFPARDGTGGIWIAVAKTLPDEKKRFGEKGTVEKVDADKKKVVLMDGTTINYKRLVSTMNVDQLVEKMDDQKLVKLSKGLFYSTTHVIGVGIRGERPERIGDKCWLYFPENDCPFYRATIFSNYSPYNQPNKSVKLPTLQLANGSKRNSVQPKEGPYWSIMLEVSESSLKPVDQENLMKDCIQGLINTEMLKPTDEIVSTYHRRFNHGYPTPSLEREGVLKELLPALLEKGIYSRGRFGSWRYEVGNQDHSFMLGVEAADNILNGALELTLNYPDFVNGRANTERRLVEGMSLLSGNKVLNSDLPYTPEKSSIAKQKVDELAASTK</sequence>
<dbReference type="AlphaFoldDB" id="A0A0G2FQJ3"/>
<keyword evidence="2" id="KW-1185">Reference proteome</keyword>